<dbReference type="SUPFAM" id="SSF53448">
    <property type="entry name" value="Nucleotide-diphospho-sugar transferases"/>
    <property type="match status" value="1"/>
</dbReference>
<dbReference type="EMBL" id="CYHF01000003">
    <property type="protein sequence ID" value="CUA95605.1"/>
    <property type="molecule type" value="Genomic_DNA"/>
</dbReference>
<organism evidence="2 3">
    <name type="scientific">Thiomonas bhubaneswarensis</name>
    <dbReference type="NCBI Taxonomy" id="339866"/>
    <lineage>
        <taxon>Bacteria</taxon>
        <taxon>Pseudomonadati</taxon>
        <taxon>Pseudomonadota</taxon>
        <taxon>Betaproteobacteria</taxon>
        <taxon>Burkholderiales</taxon>
        <taxon>Thiomonas</taxon>
    </lineage>
</organism>
<dbReference type="Pfam" id="PF00535">
    <property type="entry name" value="Glycos_transf_2"/>
    <property type="match status" value="1"/>
</dbReference>
<keyword evidence="3" id="KW-1185">Reference proteome</keyword>
<gene>
    <name evidence="2" type="ORF">Ga0061069_103165</name>
</gene>
<accession>A0A0K6HXL5</accession>
<dbReference type="RefSeq" id="WP_055449970.1">
    <property type="nucleotide sequence ID" value="NZ_CYHF01000003.1"/>
</dbReference>
<dbReference type="Proteomes" id="UP000183649">
    <property type="component" value="Unassembled WGS sequence"/>
</dbReference>
<proteinExistence type="predicted"/>
<sequence>MTASHSAPDPQALVSVLIPAYNAQATIAQTLDSLLAQTHRHLEIVVVDDGSTDATWEVLQPYADRVRLIRQANAGIGAARNVSVQAARGDYIALLDADDLCMPTRMAMQLRFLQTHPDILLCSADFGAFNADGPLAASYCGVYYARCSPARGGVRARYPHAERFALSADEQVLHGGQQAIDVYWGEVYKQLIQGNFIHPPTVMFRREALKRAGSFDPSIRIVCEWEWFVRVARAGPVAYLDLPLIDYRLSPSQISASPSTALDSLAVAKSLYQRDQDAARRPDRRALRHLGALSLSAADMLAEMQPEVAIGLLASSVFAYHTFKGQTLRTLFKIAMPSALLHLLRRVRS</sequence>
<dbReference type="Gene3D" id="3.90.550.10">
    <property type="entry name" value="Spore Coat Polysaccharide Biosynthesis Protein SpsA, Chain A"/>
    <property type="match status" value="1"/>
</dbReference>
<keyword evidence="2" id="KW-0808">Transferase</keyword>
<protein>
    <submittedName>
        <fullName evidence="2">Glycosyltransferase involved in cell wall bisynthesis</fullName>
    </submittedName>
</protein>
<feature type="domain" description="Glycosyltransferase 2-like" evidence="1">
    <location>
        <begin position="15"/>
        <end position="123"/>
    </location>
</feature>
<dbReference type="PANTHER" id="PTHR43685:SF11">
    <property type="entry name" value="GLYCOSYLTRANSFERASE TAGX-RELATED"/>
    <property type="match status" value="1"/>
</dbReference>
<dbReference type="OrthoDB" id="433681at2"/>
<evidence type="ECO:0000259" key="1">
    <source>
        <dbReference type="Pfam" id="PF00535"/>
    </source>
</evidence>
<dbReference type="InterPro" id="IPR050834">
    <property type="entry name" value="Glycosyltransf_2"/>
</dbReference>
<evidence type="ECO:0000313" key="2">
    <source>
        <dbReference type="EMBL" id="CUA95605.1"/>
    </source>
</evidence>
<dbReference type="STRING" id="339866.GCA_001418255_01045"/>
<dbReference type="PANTHER" id="PTHR43685">
    <property type="entry name" value="GLYCOSYLTRANSFERASE"/>
    <property type="match status" value="1"/>
</dbReference>
<reference evidence="3" key="1">
    <citation type="submission" date="2015-08" db="EMBL/GenBank/DDBJ databases">
        <authorList>
            <person name="Varghese N."/>
        </authorList>
    </citation>
    <scope>NUCLEOTIDE SEQUENCE [LARGE SCALE GENOMIC DNA]</scope>
    <source>
        <strain evidence="3">DSM 18181</strain>
    </source>
</reference>
<dbReference type="InterPro" id="IPR029044">
    <property type="entry name" value="Nucleotide-diphossugar_trans"/>
</dbReference>
<dbReference type="AlphaFoldDB" id="A0A0K6HXL5"/>
<evidence type="ECO:0000313" key="3">
    <source>
        <dbReference type="Proteomes" id="UP000183649"/>
    </source>
</evidence>
<dbReference type="InterPro" id="IPR001173">
    <property type="entry name" value="Glyco_trans_2-like"/>
</dbReference>
<name>A0A0K6HXL5_9BURK</name>
<dbReference type="GO" id="GO:0016740">
    <property type="term" value="F:transferase activity"/>
    <property type="evidence" value="ECO:0007669"/>
    <property type="project" value="UniProtKB-KW"/>
</dbReference>